<organism evidence="5 6">
    <name type="scientific">Oculimacula yallundae</name>
    <dbReference type="NCBI Taxonomy" id="86028"/>
    <lineage>
        <taxon>Eukaryota</taxon>
        <taxon>Fungi</taxon>
        <taxon>Dikarya</taxon>
        <taxon>Ascomycota</taxon>
        <taxon>Pezizomycotina</taxon>
        <taxon>Leotiomycetes</taxon>
        <taxon>Helotiales</taxon>
        <taxon>Ploettnerulaceae</taxon>
        <taxon>Oculimacula</taxon>
    </lineage>
</organism>
<evidence type="ECO:0000313" key="5">
    <source>
        <dbReference type="EMBL" id="KAL2073455.1"/>
    </source>
</evidence>
<reference evidence="5 6" key="1">
    <citation type="journal article" date="2024" name="Commun. Biol.">
        <title>Comparative genomic analysis of thermophilic fungi reveals convergent evolutionary adaptations and gene losses.</title>
        <authorList>
            <person name="Steindorff A.S."/>
            <person name="Aguilar-Pontes M.V."/>
            <person name="Robinson A.J."/>
            <person name="Andreopoulos B."/>
            <person name="LaButti K."/>
            <person name="Kuo A."/>
            <person name="Mondo S."/>
            <person name="Riley R."/>
            <person name="Otillar R."/>
            <person name="Haridas S."/>
            <person name="Lipzen A."/>
            <person name="Grimwood J."/>
            <person name="Schmutz J."/>
            <person name="Clum A."/>
            <person name="Reid I.D."/>
            <person name="Moisan M.C."/>
            <person name="Butler G."/>
            <person name="Nguyen T.T.M."/>
            <person name="Dewar K."/>
            <person name="Conant G."/>
            <person name="Drula E."/>
            <person name="Henrissat B."/>
            <person name="Hansel C."/>
            <person name="Singer S."/>
            <person name="Hutchinson M.I."/>
            <person name="de Vries R.P."/>
            <person name="Natvig D.O."/>
            <person name="Powell A.J."/>
            <person name="Tsang A."/>
            <person name="Grigoriev I.V."/>
        </authorList>
    </citation>
    <scope>NUCLEOTIDE SEQUENCE [LARGE SCALE GENOMIC DNA]</scope>
    <source>
        <strain evidence="5 6">CBS 494.80</strain>
    </source>
</reference>
<gene>
    <name evidence="5" type="ORF">VTL71DRAFT_10779</name>
</gene>
<keyword evidence="1" id="KW-0479">Metal-binding</keyword>
<dbReference type="SMART" id="SM00355">
    <property type="entry name" value="ZnF_C2H2"/>
    <property type="match status" value="3"/>
</dbReference>
<feature type="region of interest" description="Disordered" evidence="3">
    <location>
        <begin position="128"/>
        <end position="152"/>
    </location>
</feature>
<sequence length="356" mass="40550">MEPTIRKAIATKDNTIIIRALPNLHYAALSPFTLVLTLPSTSTPHLPTASILLSLRLGISDTMSLFHESRTFPDYPQSTMMHDSHQEQDDNSMQHHRYPSPPPPMSDNAYISQDMDATEALNLDMPELPLKEDSDAPSPERLKAIPKPDREVTKGEDGRFICTWIGCNEEVRTFNRKCEWSKHMDKHDRPYKCPSEGCEKLPGFTYSGGLLRHQREVHMLHGGPRKQLNCPHPNCKRFSGKGFSRQENLNEHLRRVHTDAAEVLNAAEETDEEGSEVAGMKRKRPQYDGVDVRMEMKRLRKENEELKKQADIQTSRTNELVRQLQTLQNLVGTRIQQVAAVVSQQQQQQAPQASML</sequence>
<keyword evidence="6" id="KW-1185">Reference proteome</keyword>
<protein>
    <recommendedName>
        <fullName evidence="4">C2H2-type domain-containing protein</fullName>
    </recommendedName>
</protein>
<dbReference type="InterPro" id="IPR059095">
    <property type="entry name" value="Znf_C2H2_17_2nd"/>
</dbReference>
<dbReference type="Pfam" id="PF26177">
    <property type="entry name" value="zf_C2H2_17_1st"/>
    <property type="match status" value="1"/>
</dbReference>
<dbReference type="InterPro" id="IPR059009">
    <property type="entry name" value="Znf_C2H2_17_1st"/>
</dbReference>
<dbReference type="PANTHER" id="PTHR46179:SF24">
    <property type="entry name" value="C2H2-TYPE DOMAIN-CONTAINING PROTEIN"/>
    <property type="match status" value="1"/>
</dbReference>
<evidence type="ECO:0000256" key="1">
    <source>
        <dbReference type="PROSITE-ProRule" id="PRU00042"/>
    </source>
</evidence>
<dbReference type="Proteomes" id="UP001595075">
    <property type="component" value="Unassembled WGS sequence"/>
</dbReference>
<dbReference type="InterPro" id="IPR051061">
    <property type="entry name" value="Zinc_finger_trans_reg"/>
</dbReference>
<comment type="caution">
    <text evidence="5">The sequence shown here is derived from an EMBL/GenBank/DDBJ whole genome shotgun (WGS) entry which is preliminary data.</text>
</comment>
<keyword evidence="2" id="KW-0175">Coiled coil</keyword>
<keyword evidence="1" id="KW-0863">Zinc-finger</keyword>
<feature type="coiled-coil region" evidence="2">
    <location>
        <begin position="289"/>
        <end position="316"/>
    </location>
</feature>
<accession>A0ABR4CU95</accession>
<dbReference type="Gene3D" id="3.30.160.60">
    <property type="entry name" value="Classic Zinc Finger"/>
    <property type="match status" value="2"/>
</dbReference>
<keyword evidence="1" id="KW-0862">Zinc</keyword>
<dbReference type="EMBL" id="JAZHXI010000003">
    <property type="protein sequence ID" value="KAL2073455.1"/>
    <property type="molecule type" value="Genomic_DNA"/>
</dbReference>
<evidence type="ECO:0000256" key="2">
    <source>
        <dbReference type="SAM" id="Coils"/>
    </source>
</evidence>
<name>A0ABR4CU95_9HELO</name>
<dbReference type="PANTHER" id="PTHR46179">
    <property type="entry name" value="ZINC FINGER PROTEIN"/>
    <property type="match status" value="1"/>
</dbReference>
<feature type="domain" description="C2H2-type" evidence="4">
    <location>
        <begin position="233"/>
        <end position="262"/>
    </location>
</feature>
<feature type="region of interest" description="Disordered" evidence="3">
    <location>
        <begin position="76"/>
        <end position="103"/>
    </location>
</feature>
<dbReference type="Pfam" id="PF26176">
    <property type="entry name" value="zf_C2H2_17_2"/>
    <property type="match status" value="1"/>
</dbReference>
<dbReference type="InterPro" id="IPR013087">
    <property type="entry name" value="Znf_C2H2_type"/>
</dbReference>
<proteinExistence type="predicted"/>
<feature type="compositionally biased region" description="Basic and acidic residues" evidence="3">
    <location>
        <begin position="129"/>
        <end position="152"/>
    </location>
</feature>
<evidence type="ECO:0000313" key="6">
    <source>
        <dbReference type="Proteomes" id="UP001595075"/>
    </source>
</evidence>
<evidence type="ECO:0000256" key="3">
    <source>
        <dbReference type="SAM" id="MobiDB-lite"/>
    </source>
</evidence>
<dbReference type="PROSITE" id="PS50157">
    <property type="entry name" value="ZINC_FINGER_C2H2_2"/>
    <property type="match status" value="1"/>
</dbReference>
<evidence type="ECO:0000259" key="4">
    <source>
        <dbReference type="PROSITE" id="PS50157"/>
    </source>
</evidence>